<dbReference type="Gene3D" id="3.90.550.10">
    <property type="entry name" value="Spore Coat Polysaccharide Biosynthesis Protein SpsA, Chain A"/>
    <property type="match status" value="1"/>
</dbReference>
<dbReference type="InterPro" id="IPR029044">
    <property type="entry name" value="Nucleotide-diphossugar_trans"/>
</dbReference>
<organism evidence="5 6">
    <name type="scientific">Roseinatronobacter thiooxidans</name>
    <dbReference type="NCBI Taxonomy" id="121821"/>
    <lineage>
        <taxon>Bacteria</taxon>
        <taxon>Pseudomonadati</taxon>
        <taxon>Pseudomonadota</taxon>
        <taxon>Alphaproteobacteria</taxon>
        <taxon>Rhodobacterales</taxon>
        <taxon>Paracoccaceae</taxon>
        <taxon>Roseinatronobacter</taxon>
    </lineage>
</organism>
<comment type="similarity">
    <text evidence="1">Belongs to the glycosyltransferase 2 family.</text>
</comment>
<dbReference type="InterPro" id="IPR050834">
    <property type="entry name" value="Glycosyltransf_2"/>
</dbReference>
<evidence type="ECO:0000313" key="5">
    <source>
        <dbReference type="EMBL" id="PZX38311.1"/>
    </source>
</evidence>
<keyword evidence="3 5" id="KW-0808">Transferase</keyword>
<keyword evidence="2" id="KW-0328">Glycosyltransferase</keyword>
<name>A0A2W7PPS2_9RHOB</name>
<protein>
    <submittedName>
        <fullName evidence="5">Teichuronic acid biosynthesis glycosyltransferase TuaG</fullName>
    </submittedName>
</protein>
<evidence type="ECO:0000259" key="4">
    <source>
        <dbReference type="Pfam" id="PF00535"/>
    </source>
</evidence>
<dbReference type="Pfam" id="PF00535">
    <property type="entry name" value="Glycos_transf_2"/>
    <property type="match status" value="1"/>
</dbReference>
<dbReference type="PANTHER" id="PTHR43685">
    <property type="entry name" value="GLYCOSYLTRANSFERASE"/>
    <property type="match status" value="1"/>
</dbReference>
<gene>
    <name evidence="5" type="ORF">LY56_03014</name>
</gene>
<feature type="domain" description="Glycosyltransferase 2-like" evidence="4">
    <location>
        <begin position="2"/>
        <end position="114"/>
    </location>
</feature>
<evidence type="ECO:0000256" key="2">
    <source>
        <dbReference type="ARBA" id="ARBA00022676"/>
    </source>
</evidence>
<dbReference type="SUPFAM" id="SSF53448">
    <property type="entry name" value="Nucleotide-diphospho-sugar transferases"/>
    <property type="match status" value="1"/>
</dbReference>
<sequence>MARAIHSVRNQTFTEWELLVVDDGSVDGTAALAKAEAERDPRVFAYSSQRNMGAAAARNLALEHARGRYIAFIDADDEWLPQKLEAQLAHLQETGASLGYSGFWRVIDGQRRRVNVPEQVTRDQLLYGNVIGCLTAIYDSAVLGKTRMPDFALSHDYALWLDLLEHGPALGINQPLAIYHRQERSLSSNAWHSAKGTWGIYRNYLKMSRRDAARCLSAHLLKRTFRG</sequence>
<evidence type="ECO:0000256" key="1">
    <source>
        <dbReference type="ARBA" id="ARBA00006739"/>
    </source>
</evidence>
<dbReference type="GO" id="GO:0016757">
    <property type="term" value="F:glycosyltransferase activity"/>
    <property type="evidence" value="ECO:0007669"/>
    <property type="project" value="UniProtKB-KW"/>
</dbReference>
<dbReference type="CDD" id="cd00761">
    <property type="entry name" value="Glyco_tranf_GTA_type"/>
    <property type="match status" value="1"/>
</dbReference>
<dbReference type="EMBL" id="QKZQ01000017">
    <property type="protein sequence ID" value="PZX38311.1"/>
    <property type="molecule type" value="Genomic_DNA"/>
</dbReference>
<accession>A0A2W7PPS2</accession>
<comment type="caution">
    <text evidence="5">The sequence shown here is derived from an EMBL/GenBank/DDBJ whole genome shotgun (WGS) entry which is preliminary data.</text>
</comment>
<keyword evidence="6" id="KW-1185">Reference proteome</keyword>
<evidence type="ECO:0000313" key="6">
    <source>
        <dbReference type="Proteomes" id="UP000249364"/>
    </source>
</evidence>
<dbReference type="Proteomes" id="UP000249364">
    <property type="component" value="Unassembled WGS sequence"/>
</dbReference>
<reference evidence="5 6" key="1">
    <citation type="submission" date="2018-06" db="EMBL/GenBank/DDBJ databases">
        <title>Genomic Encyclopedia of Archaeal and Bacterial Type Strains, Phase II (KMG-II): from individual species to whole genera.</title>
        <authorList>
            <person name="Goeker M."/>
        </authorList>
    </citation>
    <scope>NUCLEOTIDE SEQUENCE [LARGE SCALE GENOMIC DNA]</scope>
    <source>
        <strain evidence="5 6">DSM 13087</strain>
    </source>
</reference>
<dbReference type="AlphaFoldDB" id="A0A2W7PPS2"/>
<evidence type="ECO:0000256" key="3">
    <source>
        <dbReference type="ARBA" id="ARBA00022679"/>
    </source>
</evidence>
<proteinExistence type="inferred from homology"/>
<dbReference type="PANTHER" id="PTHR43685:SF5">
    <property type="entry name" value="GLYCOSYLTRANSFERASE EPSE-RELATED"/>
    <property type="match status" value="1"/>
</dbReference>
<dbReference type="InterPro" id="IPR001173">
    <property type="entry name" value="Glyco_trans_2-like"/>
</dbReference>